<accession>L7EWL8</accession>
<proteinExistence type="predicted"/>
<dbReference type="AlphaFoldDB" id="L7EWL8"/>
<keyword evidence="3" id="KW-1185">Reference proteome</keyword>
<feature type="compositionally biased region" description="Gly residues" evidence="1">
    <location>
        <begin position="24"/>
        <end position="33"/>
    </location>
</feature>
<protein>
    <submittedName>
        <fullName evidence="2">Uncharacterized protein</fullName>
    </submittedName>
</protein>
<name>L7EWL8_STRT8</name>
<reference evidence="2 3" key="1">
    <citation type="journal article" date="2011" name="Plasmid">
        <title>Streptomyces turgidiscabies Car8 contains a modular pathogenicity island that shares virulence genes with other actinobacterial plant pathogens.</title>
        <authorList>
            <person name="Huguet-Tapia J.C."/>
            <person name="Badger J.H."/>
            <person name="Loria R."/>
            <person name="Pettis G.S."/>
        </authorList>
    </citation>
    <scope>NUCLEOTIDE SEQUENCE [LARGE SCALE GENOMIC DNA]</scope>
    <source>
        <strain evidence="2 3">Car8</strain>
    </source>
</reference>
<feature type="region of interest" description="Disordered" evidence="1">
    <location>
        <begin position="14"/>
        <end position="33"/>
    </location>
</feature>
<dbReference type="EMBL" id="AEJB01000502">
    <property type="protein sequence ID" value="ELP63813.1"/>
    <property type="molecule type" value="Genomic_DNA"/>
</dbReference>
<evidence type="ECO:0000313" key="2">
    <source>
        <dbReference type="EMBL" id="ELP63813.1"/>
    </source>
</evidence>
<evidence type="ECO:0000256" key="1">
    <source>
        <dbReference type="SAM" id="MobiDB-lite"/>
    </source>
</evidence>
<dbReference type="Proteomes" id="UP000010931">
    <property type="component" value="Unassembled WGS sequence"/>
</dbReference>
<gene>
    <name evidence="2" type="ORF">STRTUCAR8_00414</name>
</gene>
<sequence length="33" mass="3482">MPLALQLLRPVVDRQDRRAARGQGRPGGAGVGL</sequence>
<evidence type="ECO:0000313" key="3">
    <source>
        <dbReference type="Proteomes" id="UP000010931"/>
    </source>
</evidence>
<comment type="caution">
    <text evidence="2">The sequence shown here is derived from an EMBL/GenBank/DDBJ whole genome shotgun (WGS) entry which is preliminary data.</text>
</comment>
<feature type="non-terminal residue" evidence="2">
    <location>
        <position position="33"/>
    </location>
</feature>
<organism evidence="2 3">
    <name type="scientific">Streptomyces turgidiscabies (strain Car8)</name>
    <dbReference type="NCBI Taxonomy" id="698760"/>
    <lineage>
        <taxon>Bacteria</taxon>
        <taxon>Bacillati</taxon>
        <taxon>Actinomycetota</taxon>
        <taxon>Actinomycetes</taxon>
        <taxon>Kitasatosporales</taxon>
        <taxon>Streptomycetaceae</taxon>
        <taxon>Streptomyces</taxon>
    </lineage>
</organism>